<feature type="region of interest" description="Disordered" evidence="3">
    <location>
        <begin position="1"/>
        <end position="58"/>
    </location>
</feature>
<feature type="compositionally biased region" description="Low complexity" evidence="3">
    <location>
        <begin position="333"/>
        <end position="354"/>
    </location>
</feature>
<feature type="compositionally biased region" description="Basic and acidic residues" evidence="3">
    <location>
        <begin position="321"/>
        <end position="330"/>
    </location>
</feature>
<evidence type="ECO:0000259" key="4">
    <source>
        <dbReference type="Pfam" id="PF16679"/>
    </source>
</evidence>
<dbReference type="InterPro" id="IPR032054">
    <property type="entry name" value="Cdt1_C"/>
</dbReference>
<dbReference type="Pfam" id="PF16679">
    <property type="entry name" value="CDT1_C"/>
    <property type="match status" value="1"/>
</dbReference>
<dbReference type="Proteomes" id="UP000076722">
    <property type="component" value="Unassembled WGS sequence"/>
</dbReference>
<comment type="similarity">
    <text evidence="1">Belongs to the Cdt1 family.</text>
</comment>
<feature type="compositionally biased region" description="Polar residues" evidence="3">
    <location>
        <begin position="366"/>
        <end position="381"/>
    </location>
</feature>
<dbReference type="InterPro" id="IPR038090">
    <property type="entry name" value="Cdt1_C_WH_dom_sf"/>
</dbReference>
<evidence type="ECO:0000313" key="6">
    <source>
        <dbReference type="Proteomes" id="UP000076722"/>
    </source>
</evidence>
<evidence type="ECO:0000256" key="1">
    <source>
        <dbReference type="ARBA" id="ARBA00008356"/>
    </source>
</evidence>
<evidence type="ECO:0000256" key="2">
    <source>
        <dbReference type="ARBA" id="ARBA00023306"/>
    </source>
</evidence>
<evidence type="ECO:0000313" key="5">
    <source>
        <dbReference type="EMBL" id="KZS94104.1"/>
    </source>
</evidence>
<proteinExistence type="inferred from homology"/>
<keyword evidence="2" id="KW-0131">Cell cycle</keyword>
<feature type="compositionally biased region" description="Basic and acidic residues" evidence="3">
    <location>
        <begin position="483"/>
        <end position="501"/>
    </location>
</feature>
<feature type="domain" description="DNA replication factor Cdt1 C-terminal" evidence="4">
    <location>
        <begin position="359"/>
        <end position="466"/>
    </location>
</feature>
<dbReference type="Gene3D" id="1.10.10.1420">
    <property type="entry name" value="DNA replication factor Cdt1, C-terminal WH domain"/>
    <property type="match status" value="1"/>
</dbReference>
<organism evidence="5 6">
    <name type="scientific">Sistotremastrum niveocremeum HHB9708</name>
    <dbReference type="NCBI Taxonomy" id="1314777"/>
    <lineage>
        <taxon>Eukaryota</taxon>
        <taxon>Fungi</taxon>
        <taxon>Dikarya</taxon>
        <taxon>Basidiomycota</taxon>
        <taxon>Agaricomycotina</taxon>
        <taxon>Agaricomycetes</taxon>
        <taxon>Sistotremastrales</taxon>
        <taxon>Sistotremastraceae</taxon>
        <taxon>Sertulicium</taxon>
        <taxon>Sertulicium niveocremeum</taxon>
    </lineage>
</organism>
<reference evidence="5 6" key="1">
    <citation type="journal article" date="2016" name="Mol. Biol. Evol.">
        <title>Comparative Genomics of Early-Diverging Mushroom-Forming Fungi Provides Insights into the Origins of Lignocellulose Decay Capabilities.</title>
        <authorList>
            <person name="Nagy L.G."/>
            <person name="Riley R."/>
            <person name="Tritt A."/>
            <person name="Adam C."/>
            <person name="Daum C."/>
            <person name="Floudas D."/>
            <person name="Sun H."/>
            <person name="Yadav J.S."/>
            <person name="Pangilinan J."/>
            <person name="Larsson K.H."/>
            <person name="Matsuura K."/>
            <person name="Barry K."/>
            <person name="Labutti K."/>
            <person name="Kuo R."/>
            <person name="Ohm R.A."/>
            <person name="Bhattacharya S.S."/>
            <person name="Shirouzu T."/>
            <person name="Yoshinaga Y."/>
            <person name="Martin F.M."/>
            <person name="Grigoriev I.V."/>
            <person name="Hibbett D.S."/>
        </authorList>
    </citation>
    <scope>NUCLEOTIDE SEQUENCE [LARGE SCALE GENOMIC DNA]</scope>
    <source>
        <strain evidence="5 6">HHB9708</strain>
    </source>
</reference>
<dbReference type="EMBL" id="KV419405">
    <property type="protein sequence ID" value="KZS94104.1"/>
    <property type="molecule type" value="Genomic_DNA"/>
</dbReference>
<feature type="compositionally biased region" description="Low complexity" evidence="3">
    <location>
        <begin position="257"/>
        <end position="269"/>
    </location>
</feature>
<dbReference type="OrthoDB" id="3366139at2759"/>
<dbReference type="AlphaFoldDB" id="A0A164VF92"/>
<name>A0A164VF92_9AGAM</name>
<sequence length="592" mass="65153">MDPLTGLNLSPRKKRWPPSDDEDYLSSPKKLRQASYVPPTPSSPSKRAKREEVPLPDHLQRIVTMQTSLRQALSHALATSAVSPTEDTGQVPNILNHISVRSLGLTASIDLHDLRRLCWLWEWDGKSLPPTKAPDDGDDNPFLVPEPPRESKWCRGAMGFIITPATHLDRNAGKRVPAYGIGIEVDMNIDKGFSDGMAAVARWTADGERRKLELRRKLEKWAELHPLEDKVPPIPVVELPTLRKLAESFSLKNPGVPSRSPSPTKLSPSKKGDLAFAVPLPITPASTPHSKHPLPSPSSSKSTISFPVRDRGSSEIPQTPTHDRLLKLSDAKTPSNSTPSTPSSTTPAQTPTSSRRNALYERIRQRSLSNTPTSASKTPQASKDKFKQFGAAEMRRRSVLGRLPNVAEGIWMLFSGPASSKHERRALPATTVIHSIVKSSPVPISDADAEESINLLVELCPFFLKKLVVDKKEWLEMPAPESPTHEKDAELGEETVVKSKSVEVAPRSSSPVKTAPDSPKKVRIQQPPDSPRKNSPRKIVNPLSPGRLSSSDNNTERFMLLTKSPSRVVGSGTGGGLRLVRERIRRELEIHD</sequence>
<feature type="region of interest" description="Disordered" evidence="3">
    <location>
        <begin position="251"/>
        <end position="383"/>
    </location>
</feature>
<feature type="region of interest" description="Disordered" evidence="3">
    <location>
        <begin position="479"/>
        <end position="575"/>
    </location>
</feature>
<protein>
    <recommendedName>
        <fullName evidence="4">DNA replication factor Cdt1 C-terminal domain-containing protein</fullName>
    </recommendedName>
</protein>
<evidence type="ECO:0000256" key="3">
    <source>
        <dbReference type="SAM" id="MobiDB-lite"/>
    </source>
</evidence>
<feature type="compositionally biased region" description="Basic and acidic residues" evidence="3">
    <location>
        <begin position="49"/>
        <end position="58"/>
    </location>
</feature>
<keyword evidence="6" id="KW-1185">Reference proteome</keyword>
<gene>
    <name evidence="5" type="ORF">SISNIDRAFT_465650</name>
</gene>
<accession>A0A164VF92</accession>